<keyword evidence="6" id="KW-0560">Oxidoreductase</keyword>
<comment type="caution">
    <text evidence="10">The sequence shown here is derived from an EMBL/GenBank/DDBJ whole genome shotgun (WGS) entry which is preliminary data.</text>
</comment>
<evidence type="ECO:0000256" key="8">
    <source>
        <dbReference type="ARBA" id="ARBA00031155"/>
    </source>
</evidence>
<name>A0ABV7H0Y7_9BURK</name>
<comment type="cofactor">
    <cofactor evidence="1">
        <name>FMN</name>
        <dbReference type="ChEBI" id="CHEBI:58210"/>
    </cofactor>
</comment>
<dbReference type="PANTHER" id="PTHR42747">
    <property type="entry name" value="NITRONATE MONOOXYGENASE-RELATED"/>
    <property type="match status" value="1"/>
</dbReference>
<evidence type="ECO:0000256" key="4">
    <source>
        <dbReference type="ARBA" id="ARBA00022630"/>
    </source>
</evidence>
<proteinExistence type="inferred from homology"/>
<keyword evidence="5" id="KW-0288">FMN</keyword>
<comment type="catalytic activity">
    <reaction evidence="9">
        <text>3 propionate 3-nitronate + 3 O2 + H2O = 3 3-oxopropanoate + 2 nitrate + nitrite + H2O2 + 3 H(+)</text>
        <dbReference type="Rhea" id="RHEA:57332"/>
        <dbReference type="ChEBI" id="CHEBI:15377"/>
        <dbReference type="ChEBI" id="CHEBI:15378"/>
        <dbReference type="ChEBI" id="CHEBI:15379"/>
        <dbReference type="ChEBI" id="CHEBI:16240"/>
        <dbReference type="ChEBI" id="CHEBI:16301"/>
        <dbReference type="ChEBI" id="CHEBI:17632"/>
        <dbReference type="ChEBI" id="CHEBI:33190"/>
        <dbReference type="ChEBI" id="CHEBI:136067"/>
    </reaction>
</comment>
<protein>
    <recommendedName>
        <fullName evidence="8">Propionate 3-nitronate monooxygenase</fullName>
    </recommendedName>
</protein>
<evidence type="ECO:0000256" key="5">
    <source>
        <dbReference type="ARBA" id="ARBA00022643"/>
    </source>
</evidence>
<keyword evidence="7 10" id="KW-0503">Monooxygenase</keyword>
<dbReference type="Proteomes" id="UP001595556">
    <property type="component" value="Unassembled WGS sequence"/>
</dbReference>
<reference evidence="11" key="1">
    <citation type="journal article" date="2019" name="Int. J. Syst. Evol. Microbiol.">
        <title>The Global Catalogue of Microorganisms (GCM) 10K type strain sequencing project: providing services to taxonomists for standard genome sequencing and annotation.</title>
        <authorList>
            <consortium name="The Broad Institute Genomics Platform"/>
            <consortium name="The Broad Institute Genome Sequencing Center for Infectious Disease"/>
            <person name="Wu L."/>
            <person name="Ma J."/>
        </authorList>
    </citation>
    <scope>NUCLEOTIDE SEQUENCE [LARGE SCALE GENOMIC DNA]</scope>
    <source>
        <strain evidence="11">KCTC 52168</strain>
    </source>
</reference>
<evidence type="ECO:0000256" key="3">
    <source>
        <dbReference type="ARBA" id="ARBA00022575"/>
    </source>
</evidence>
<dbReference type="GO" id="GO:0004497">
    <property type="term" value="F:monooxygenase activity"/>
    <property type="evidence" value="ECO:0007669"/>
    <property type="project" value="UniProtKB-KW"/>
</dbReference>
<accession>A0ABV7H0Y7</accession>
<keyword evidence="11" id="KW-1185">Reference proteome</keyword>
<evidence type="ECO:0000313" key="10">
    <source>
        <dbReference type="EMBL" id="MFC3146079.1"/>
    </source>
</evidence>
<dbReference type="InterPro" id="IPR004136">
    <property type="entry name" value="NMO"/>
</dbReference>
<dbReference type="EMBL" id="JBHRTI010000001">
    <property type="protein sequence ID" value="MFC3146079.1"/>
    <property type="molecule type" value="Genomic_DNA"/>
</dbReference>
<evidence type="ECO:0000256" key="1">
    <source>
        <dbReference type="ARBA" id="ARBA00001917"/>
    </source>
</evidence>
<dbReference type="CDD" id="cd04730">
    <property type="entry name" value="NPD_like"/>
    <property type="match status" value="1"/>
</dbReference>
<dbReference type="PANTHER" id="PTHR42747:SF3">
    <property type="entry name" value="NITRONATE MONOOXYGENASE-RELATED"/>
    <property type="match status" value="1"/>
</dbReference>
<evidence type="ECO:0000256" key="9">
    <source>
        <dbReference type="ARBA" id="ARBA00049401"/>
    </source>
</evidence>
<keyword evidence="4" id="KW-0285">Flavoprotein</keyword>
<dbReference type="SUPFAM" id="SSF51412">
    <property type="entry name" value="Inosine monophosphate dehydrogenase (IMPDH)"/>
    <property type="match status" value="1"/>
</dbReference>
<sequence>MPFTFDQLRIPIIQAPMAGGPSTPALAAAAIRAGGMGSLGVAYLSGERIVQDIRQTRALCAGAAGPLNVNLFMFPPAFRVDDERAAAAEAALAPIAQRLGIAAPKLPGSAWHPPLAEQLDAIWSEQPELLSFHFGLPPPEAIQRAHDLGIAVAVTATSLHDARTIEAAGADCIVAQGIEAGGHRGEFEVSPAPPEGPSCIALVEAMRKDVRIPIVAAGGLMDGADIAGALAAGAAAAQLGTAFLLCPEAGTTASYRELLRLTARYQDRTVRFTRAFSGRWAQGVENGFMHSIDPTATALPFPAQNALSGAIRTAAAQQHDAEHQSCWSGRALHRIRELPAEQLMETLAAELARHR</sequence>
<dbReference type="InterPro" id="IPR013785">
    <property type="entry name" value="Aldolase_TIM"/>
</dbReference>
<organism evidence="10 11">
    <name type="scientific">Piscinibacterium candidicorallinum</name>
    <dbReference type="NCBI Taxonomy" id="1793872"/>
    <lineage>
        <taxon>Bacteria</taxon>
        <taxon>Pseudomonadati</taxon>
        <taxon>Pseudomonadota</taxon>
        <taxon>Betaproteobacteria</taxon>
        <taxon>Burkholderiales</taxon>
        <taxon>Piscinibacterium</taxon>
    </lineage>
</organism>
<evidence type="ECO:0000256" key="6">
    <source>
        <dbReference type="ARBA" id="ARBA00023002"/>
    </source>
</evidence>
<gene>
    <name evidence="10" type="ORF">ACFOEN_00325</name>
</gene>
<dbReference type="Gene3D" id="3.20.20.70">
    <property type="entry name" value="Aldolase class I"/>
    <property type="match status" value="1"/>
</dbReference>
<dbReference type="RefSeq" id="WP_377300368.1">
    <property type="nucleotide sequence ID" value="NZ_CP180191.1"/>
</dbReference>
<dbReference type="Pfam" id="PF03060">
    <property type="entry name" value="NMO"/>
    <property type="match status" value="1"/>
</dbReference>
<comment type="similarity">
    <text evidence="2">Belongs to the nitronate monooxygenase family. NMO class I subfamily.</text>
</comment>
<keyword evidence="3" id="KW-0216">Detoxification</keyword>
<evidence type="ECO:0000256" key="2">
    <source>
        <dbReference type="ARBA" id="ARBA00009881"/>
    </source>
</evidence>
<evidence type="ECO:0000313" key="11">
    <source>
        <dbReference type="Proteomes" id="UP001595556"/>
    </source>
</evidence>
<evidence type="ECO:0000256" key="7">
    <source>
        <dbReference type="ARBA" id="ARBA00023033"/>
    </source>
</evidence>